<dbReference type="AlphaFoldDB" id="A0A1I5AVH4"/>
<dbReference type="CDD" id="cd17035">
    <property type="entry name" value="T3SC_IB_Spa15-like"/>
    <property type="match status" value="1"/>
</dbReference>
<organism evidence="1 2">
    <name type="scientific">Izhakiella capsodis</name>
    <dbReference type="NCBI Taxonomy" id="1367852"/>
    <lineage>
        <taxon>Bacteria</taxon>
        <taxon>Pseudomonadati</taxon>
        <taxon>Pseudomonadota</taxon>
        <taxon>Gammaproteobacteria</taxon>
        <taxon>Enterobacterales</taxon>
        <taxon>Erwiniaceae</taxon>
        <taxon>Izhakiella</taxon>
    </lineage>
</organism>
<sequence length="135" mass="15697">MKYDIVELISESLKKLGMDNIIDEEISNHSTIALNMKNDIPTIYISNTDDEVWVWAQLMENIPTILSYNSANLIPLIMEHDENYFYVGQPCLYPINGFIELRAQIKDNHLQSADDFLLILDRYLDILQSYRLALV</sequence>
<proteinExistence type="predicted"/>
<dbReference type="InterPro" id="IPR003065">
    <property type="entry name" value="Invas_SpaK"/>
</dbReference>
<dbReference type="Proteomes" id="UP000242222">
    <property type="component" value="Unassembled WGS sequence"/>
</dbReference>
<dbReference type="SUPFAM" id="SSF69635">
    <property type="entry name" value="Type III secretory system chaperone-like"/>
    <property type="match status" value="1"/>
</dbReference>
<gene>
    <name evidence="1" type="ORF">SAMN05216516_11342</name>
</gene>
<accession>A0A1I5AVH4</accession>
<protein>
    <submittedName>
        <fullName evidence="1">Invasion protein B family protein</fullName>
    </submittedName>
</protein>
<dbReference type="Gene3D" id="3.30.1460.10">
    <property type="match status" value="1"/>
</dbReference>
<dbReference type="Pfam" id="PF03519">
    <property type="entry name" value="Invas_SpaK"/>
    <property type="match status" value="1"/>
</dbReference>
<name>A0A1I5AVH4_9GAMM</name>
<dbReference type="RefSeq" id="WP_092879515.1">
    <property type="nucleotide sequence ID" value="NZ_FOVC01000013.1"/>
</dbReference>
<dbReference type="OrthoDB" id="8588812at2"/>
<evidence type="ECO:0000313" key="1">
    <source>
        <dbReference type="EMBL" id="SFN66444.1"/>
    </source>
</evidence>
<dbReference type="EMBL" id="FOVC01000013">
    <property type="protein sequence ID" value="SFN66444.1"/>
    <property type="molecule type" value="Genomic_DNA"/>
</dbReference>
<reference evidence="2" key="1">
    <citation type="submission" date="2016-10" db="EMBL/GenBank/DDBJ databases">
        <authorList>
            <person name="Varghese N."/>
            <person name="Submissions S."/>
        </authorList>
    </citation>
    <scope>NUCLEOTIDE SEQUENCE [LARGE SCALE GENOMIC DNA]</scope>
    <source>
        <strain evidence="2">N6PO6</strain>
    </source>
</reference>
<dbReference type="STRING" id="1367852.SAMN05216516_11342"/>
<evidence type="ECO:0000313" key="2">
    <source>
        <dbReference type="Proteomes" id="UP000242222"/>
    </source>
</evidence>
<keyword evidence="2" id="KW-1185">Reference proteome</keyword>